<feature type="region of interest" description="Disordered" evidence="2">
    <location>
        <begin position="1"/>
        <end position="35"/>
    </location>
</feature>
<dbReference type="Pfam" id="PF14976">
    <property type="entry name" value="YPEH2ZP"/>
    <property type="match status" value="2"/>
</dbReference>
<dbReference type="InterPro" id="IPR026768">
    <property type="entry name" value="YPEH2ZP"/>
</dbReference>
<gene>
    <name evidence="3" type="ORF">GFSPODELE1_LOCUS6376</name>
</gene>
<reference evidence="4" key="1">
    <citation type="submission" date="2024-04" db="EMBL/GenBank/DDBJ databases">
        <authorList>
            <person name="Shaw F."/>
            <person name="Minotto A."/>
        </authorList>
    </citation>
    <scope>NUCLEOTIDE SEQUENCE [LARGE SCALE GENOMIC DNA]</scope>
</reference>
<dbReference type="PANTHER" id="PTHR31841">
    <property type="entry name" value="PROTEIN FAM72A-RELATED"/>
    <property type="match status" value="1"/>
</dbReference>
<protein>
    <submittedName>
        <fullName evidence="3">Uncharacterized protein</fullName>
    </submittedName>
</protein>
<evidence type="ECO:0000256" key="1">
    <source>
        <dbReference type="ARBA" id="ARBA00006888"/>
    </source>
</evidence>
<dbReference type="Proteomes" id="UP001497453">
    <property type="component" value="Chromosome 4"/>
</dbReference>
<dbReference type="PANTHER" id="PTHR31841:SF1">
    <property type="entry name" value="PROTEIN FAM72A-RELATED"/>
    <property type="match status" value="1"/>
</dbReference>
<organism evidence="3 4">
    <name type="scientific">Somion occarium</name>
    <dbReference type="NCBI Taxonomy" id="3059160"/>
    <lineage>
        <taxon>Eukaryota</taxon>
        <taxon>Fungi</taxon>
        <taxon>Dikarya</taxon>
        <taxon>Basidiomycota</taxon>
        <taxon>Agaricomycotina</taxon>
        <taxon>Agaricomycetes</taxon>
        <taxon>Polyporales</taxon>
        <taxon>Cerrenaceae</taxon>
        <taxon>Somion</taxon>
    </lineage>
</organism>
<feature type="region of interest" description="Disordered" evidence="2">
    <location>
        <begin position="439"/>
        <end position="458"/>
    </location>
</feature>
<feature type="compositionally biased region" description="Polar residues" evidence="2">
    <location>
        <begin position="364"/>
        <end position="373"/>
    </location>
</feature>
<proteinExistence type="inferred from homology"/>
<evidence type="ECO:0000313" key="4">
    <source>
        <dbReference type="Proteomes" id="UP001497453"/>
    </source>
</evidence>
<sequence>MPAIHPNRHNDSQSSSSHRSYTDRGSPTHTRRQDVRDDVPQVHHDVHYHIQLPSLSMYSNHGPSTSSHVYLNPSIPPVVPVQRNHDTHFHLPPYAVSPGTAMVHGSHQHASWQPHPFIRIPPLVPPPVPHKVWILDCRSCGTFLTNRGMKAVLLLRPNVPLYSTDAMPINCSASAANDPPLLASSSQGNAEDIERFHVNTRTCECLTQTLCCHGCGNSVGYMIVSPCHRCTSSITVTNRTTNGHRFVFYSSEILACERHYVPGEEGVRSPVVSLLPVPAPNQPGSSSHADGFAPSDSGMFASLSSNSLLSDPTSDLSDMESLTSSPPALFYASNPSSPFRDQGYPYTQTSQRVSQSRMPDLSPVPSQLQSTPAFASAPGVREVPTHRSELSFQPLKTGDVLYWHHLIRSGEMPVVVNDSRARRASLSAKMTELGFKGDMRGIGQERSSSVSRGVFAGR</sequence>
<accession>A0ABP1DJV5</accession>
<evidence type="ECO:0000313" key="3">
    <source>
        <dbReference type="EMBL" id="CAL1707452.1"/>
    </source>
</evidence>
<name>A0ABP1DJV5_9APHY</name>
<feature type="region of interest" description="Disordered" evidence="2">
    <location>
        <begin position="347"/>
        <end position="387"/>
    </location>
</feature>
<keyword evidence="4" id="KW-1185">Reference proteome</keyword>
<dbReference type="EMBL" id="OZ037947">
    <property type="protein sequence ID" value="CAL1707452.1"/>
    <property type="molecule type" value="Genomic_DNA"/>
</dbReference>
<feature type="compositionally biased region" description="Polar residues" evidence="2">
    <location>
        <begin position="347"/>
        <end position="357"/>
    </location>
</feature>
<evidence type="ECO:0000256" key="2">
    <source>
        <dbReference type="SAM" id="MobiDB-lite"/>
    </source>
</evidence>
<comment type="similarity">
    <text evidence="1">Belongs to the FAM72 family.</text>
</comment>